<dbReference type="InterPro" id="IPR024344">
    <property type="entry name" value="MDMPI_metal-binding"/>
</dbReference>
<dbReference type="InterPro" id="IPR034660">
    <property type="entry name" value="DinB/YfiT-like"/>
</dbReference>
<comment type="caution">
    <text evidence="2">The sequence shown here is derived from an EMBL/GenBank/DDBJ whole genome shotgun (WGS) entry which is preliminary data.</text>
</comment>
<feature type="domain" description="Mycothiol-dependent maleylpyruvate isomerase metal-binding" evidence="1">
    <location>
        <begin position="9"/>
        <end position="156"/>
    </location>
</feature>
<dbReference type="SUPFAM" id="SSF109854">
    <property type="entry name" value="DinB/YfiT-like putative metalloenzymes"/>
    <property type="match status" value="1"/>
</dbReference>
<evidence type="ECO:0000259" key="1">
    <source>
        <dbReference type="Pfam" id="PF11716"/>
    </source>
</evidence>
<organism evidence="2 3">
    <name type="scientific">Plantactinospora siamensis</name>
    <dbReference type="NCBI Taxonomy" id="555372"/>
    <lineage>
        <taxon>Bacteria</taxon>
        <taxon>Bacillati</taxon>
        <taxon>Actinomycetota</taxon>
        <taxon>Actinomycetes</taxon>
        <taxon>Micromonosporales</taxon>
        <taxon>Micromonosporaceae</taxon>
        <taxon>Plantactinospora</taxon>
    </lineage>
</organism>
<sequence>MDHRQVYLAAAEAFVELVGRIPDDRWDRPGLGVWTVRELTGHTVSAGLRGVLTSLAQPAQRCDLPSAARYYALARSVDPAFYRAAVAASEDDARRQAAALGEQPSAVVGPLLSEVAAVLGSAEGGALVQTPGGGMRLADWLQTRTLELAVHGLDLAGAAGVPAGMPNEALAEASGLAARVGVEVGDGATVLLALTGRGGLPPDFCVL</sequence>
<dbReference type="Pfam" id="PF11716">
    <property type="entry name" value="MDMPI_N"/>
    <property type="match status" value="1"/>
</dbReference>
<dbReference type="Gene3D" id="1.20.120.450">
    <property type="entry name" value="dinb family like domain"/>
    <property type="match status" value="1"/>
</dbReference>
<dbReference type="RefSeq" id="WP_377337350.1">
    <property type="nucleotide sequence ID" value="NZ_JBHLUE010000005.1"/>
</dbReference>
<name>A0ABV6NUK3_9ACTN</name>
<accession>A0ABV6NUK3</accession>
<keyword evidence="2" id="KW-0413">Isomerase</keyword>
<dbReference type="Proteomes" id="UP001589894">
    <property type="component" value="Unassembled WGS sequence"/>
</dbReference>
<evidence type="ECO:0000313" key="2">
    <source>
        <dbReference type="EMBL" id="MFC0564351.1"/>
    </source>
</evidence>
<reference evidence="2 3" key="1">
    <citation type="submission" date="2024-09" db="EMBL/GenBank/DDBJ databases">
        <authorList>
            <person name="Sun Q."/>
            <person name="Mori K."/>
        </authorList>
    </citation>
    <scope>NUCLEOTIDE SEQUENCE [LARGE SCALE GENOMIC DNA]</scope>
    <source>
        <strain evidence="2 3">TBRC 2205</strain>
    </source>
</reference>
<protein>
    <submittedName>
        <fullName evidence="2">Maleylpyruvate isomerase N-terminal domain-containing protein</fullName>
    </submittedName>
</protein>
<proteinExistence type="predicted"/>
<keyword evidence="3" id="KW-1185">Reference proteome</keyword>
<gene>
    <name evidence="2" type="ORF">ACFFHU_09385</name>
</gene>
<dbReference type="EMBL" id="JBHLUE010000005">
    <property type="protein sequence ID" value="MFC0564351.1"/>
    <property type="molecule type" value="Genomic_DNA"/>
</dbReference>
<dbReference type="GO" id="GO:0016853">
    <property type="term" value="F:isomerase activity"/>
    <property type="evidence" value="ECO:0007669"/>
    <property type="project" value="UniProtKB-KW"/>
</dbReference>
<evidence type="ECO:0000313" key="3">
    <source>
        <dbReference type="Proteomes" id="UP001589894"/>
    </source>
</evidence>